<dbReference type="Proteomes" id="UP000002282">
    <property type="component" value="Unassembled WGS sequence"/>
</dbReference>
<protein>
    <submittedName>
        <fullName evidence="2">Uncharacterized protein</fullName>
    </submittedName>
</protein>
<dbReference type="EMBL" id="CH892047">
    <property type="protein sequence ID" value="EDX00139.2"/>
    <property type="molecule type" value="Genomic_DNA"/>
</dbReference>
<evidence type="ECO:0000313" key="3">
    <source>
        <dbReference type="Proteomes" id="UP000002282"/>
    </source>
</evidence>
<organism evidence="2 3">
    <name type="scientific">Drosophila yakuba</name>
    <name type="common">Fruit fly</name>
    <dbReference type="NCBI Taxonomy" id="7245"/>
    <lineage>
        <taxon>Eukaryota</taxon>
        <taxon>Metazoa</taxon>
        <taxon>Ecdysozoa</taxon>
        <taxon>Arthropoda</taxon>
        <taxon>Hexapoda</taxon>
        <taxon>Insecta</taxon>
        <taxon>Pterygota</taxon>
        <taxon>Neoptera</taxon>
        <taxon>Endopterygota</taxon>
        <taxon>Diptera</taxon>
        <taxon>Brachycera</taxon>
        <taxon>Muscomorpha</taxon>
        <taxon>Ephydroidea</taxon>
        <taxon>Drosophilidae</taxon>
        <taxon>Drosophila</taxon>
        <taxon>Sophophora</taxon>
    </lineage>
</organism>
<feature type="region of interest" description="Disordered" evidence="1">
    <location>
        <begin position="1"/>
        <end position="64"/>
    </location>
</feature>
<sequence>MSATMSEESRTSASRMLRSGPSRVVESAMIGDGPHVRRPRHNNPNQPIAMATDQRSRASTTRRNNFLRKVSLQRTLAFCNRIRSFGGPASRFGCLLQSDSGMRRELRSNIHWPMMENLFEFATCNNEELHERKLFADQRHWGRAQLHFQHYLGMRHRHHHNLRSFSLELDLRPGNMKSIYDVLYGMGLKETLRLAFNEVLHLH</sequence>
<evidence type="ECO:0000256" key="1">
    <source>
        <dbReference type="SAM" id="MobiDB-lite"/>
    </source>
</evidence>
<feature type="compositionally biased region" description="Polar residues" evidence="1">
    <location>
        <begin position="1"/>
        <end position="14"/>
    </location>
</feature>
<name>B4IUS5_DROYA</name>
<dbReference type="AlphaFoldDB" id="B4IUS5"/>
<dbReference type="OrthoDB" id="7861690at2759"/>
<evidence type="ECO:0000313" key="2">
    <source>
        <dbReference type="EMBL" id="EDX00139.2"/>
    </source>
</evidence>
<accession>B4IUS5</accession>
<reference evidence="2 3" key="2">
    <citation type="journal article" date="2007" name="PLoS Biol.">
        <title>Principles of genome evolution in the Drosophila melanogaster species group.</title>
        <authorList>
            <person name="Ranz J.M."/>
            <person name="Maurin D."/>
            <person name="Chan Y.S."/>
            <person name="von Grotthuss M."/>
            <person name="Hillier L.W."/>
            <person name="Roote J."/>
            <person name="Ashburner M."/>
            <person name="Bergman C.M."/>
        </authorList>
    </citation>
    <scope>NUCLEOTIDE SEQUENCE [LARGE SCALE GENOMIC DNA]</scope>
    <source>
        <strain evidence="3">Tai18E2 / Tucson 14021-0261.01</strain>
    </source>
</reference>
<reference evidence="2 3" key="1">
    <citation type="journal article" date="2007" name="Nature">
        <title>Evolution of genes and genomes on the Drosophila phylogeny.</title>
        <authorList>
            <consortium name="Drosophila 12 Genomes Consortium"/>
            <person name="Clark A.G."/>
            <person name="Eisen M.B."/>
            <person name="Smith D.R."/>
            <person name="Bergman C.M."/>
            <person name="Oliver B."/>
            <person name="Markow T.A."/>
            <person name="Kaufman T.C."/>
            <person name="Kellis M."/>
            <person name="Gelbart W."/>
            <person name="Iyer V.N."/>
            <person name="Pollard D.A."/>
            <person name="Sackton T.B."/>
            <person name="Larracuente A.M."/>
            <person name="Singh N.D."/>
            <person name="Abad J.P."/>
            <person name="Abt D.N."/>
            <person name="Adryan B."/>
            <person name="Aguade M."/>
            <person name="Akashi H."/>
            <person name="Anderson W.W."/>
            <person name="Aquadro C.F."/>
            <person name="Ardell D.H."/>
            <person name="Arguello R."/>
            <person name="Artieri C.G."/>
            <person name="Barbash D.A."/>
            <person name="Barker D."/>
            <person name="Barsanti P."/>
            <person name="Batterham P."/>
            <person name="Batzoglou S."/>
            <person name="Begun D."/>
            <person name="Bhutkar A."/>
            <person name="Blanco E."/>
            <person name="Bosak S.A."/>
            <person name="Bradley R.K."/>
            <person name="Brand A.D."/>
            <person name="Brent M.R."/>
            <person name="Brooks A.N."/>
            <person name="Brown R.H."/>
            <person name="Butlin R.K."/>
            <person name="Caggese C."/>
            <person name="Calvi B.R."/>
            <person name="Bernardo de Carvalho A."/>
            <person name="Caspi A."/>
            <person name="Castrezana S."/>
            <person name="Celniker S.E."/>
            <person name="Chang J.L."/>
            <person name="Chapple C."/>
            <person name="Chatterji S."/>
            <person name="Chinwalla A."/>
            <person name="Civetta A."/>
            <person name="Clifton S.W."/>
            <person name="Comeron J.M."/>
            <person name="Costello J.C."/>
            <person name="Coyne J.A."/>
            <person name="Daub J."/>
            <person name="David R.G."/>
            <person name="Delcher A.L."/>
            <person name="Delehaunty K."/>
            <person name="Do C.B."/>
            <person name="Ebling H."/>
            <person name="Edwards K."/>
            <person name="Eickbush T."/>
            <person name="Evans J.D."/>
            <person name="Filipski A."/>
            <person name="Findeiss S."/>
            <person name="Freyhult E."/>
            <person name="Fulton L."/>
            <person name="Fulton R."/>
            <person name="Garcia A.C."/>
            <person name="Gardiner A."/>
            <person name="Garfield D.A."/>
            <person name="Garvin B.E."/>
            <person name="Gibson G."/>
            <person name="Gilbert D."/>
            <person name="Gnerre S."/>
            <person name="Godfrey J."/>
            <person name="Good R."/>
            <person name="Gotea V."/>
            <person name="Gravely B."/>
            <person name="Greenberg A.J."/>
            <person name="Griffiths-Jones S."/>
            <person name="Gross S."/>
            <person name="Guigo R."/>
            <person name="Gustafson E.A."/>
            <person name="Haerty W."/>
            <person name="Hahn M.W."/>
            <person name="Halligan D.L."/>
            <person name="Halpern A.L."/>
            <person name="Halter G.M."/>
            <person name="Han M.V."/>
            <person name="Heger A."/>
            <person name="Hillier L."/>
            <person name="Hinrichs A.S."/>
            <person name="Holmes I."/>
            <person name="Hoskins R.A."/>
            <person name="Hubisz M.J."/>
            <person name="Hultmark D."/>
            <person name="Huntley M.A."/>
            <person name="Jaffe D.B."/>
            <person name="Jagadeeshan S."/>
            <person name="Jeck W.R."/>
            <person name="Johnson J."/>
            <person name="Jones C.D."/>
            <person name="Jordan W.C."/>
            <person name="Karpen G.H."/>
            <person name="Kataoka E."/>
            <person name="Keightley P.D."/>
            <person name="Kheradpour P."/>
            <person name="Kirkness E.F."/>
            <person name="Koerich L.B."/>
            <person name="Kristiansen K."/>
            <person name="Kudrna D."/>
            <person name="Kulathinal R.J."/>
            <person name="Kumar S."/>
            <person name="Kwok R."/>
            <person name="Lander E."/>
            <person name="Langley C.H."/>
            <person name="Lapoint R."/>
            <person name="Lazzaro B.P."/>
            <person name="Lee S.J."/>
            <person name="Levesque L."/>
            <person name="Li R."/>
            <person name="Lin C.F."/>
            <person name="Lin M.F."/>
            <person name="Lindblad-Toh K."/>
            <person name="Llopart A."/>
            <person name="Long M."/>
            <person name="Low L."/>
            <person name="Lozovsky E."/>
            <person name="Lu J."/>
            <person name="Luo M."/>
            <person name="Machado C.A."/>
            <person name="Makalowski W."/>
            <person name="Marzo M."/>
            <person name="Matsuda M."/>
            <person name="Matzkin L."/>
            <person name="McAllister B."/>
            <person name="McBride C.S."/>
            <person name="McKernan B."/>
            <person name="McKernan K."/>
            <person name="Mendez-Lago M."/>
            <person name="Minx P."/>
            <person name="Mollenhauer M.U."/>
            <person name="Montooth K."/>
            <person name="Mount S.M."/>
            <person name="Mu X."/>
            <person name="Myers E."/>
            <person name="Negre B."/>
            <person name="Newfeld S."/>
            <person name="Nielsen R."/>
            <person name="Noor M.A."/>
            <person name="O'Grady P."/>
            <person name="Pachter L."/>
            <person name="Papaceit M."/>
            <person name="Parisi M.J."/>
            <person name="Parisi M."/>
            <person name="Parts L."/>
            <person name="Pedersen J.S."/>
            <person name="Pesole G."/>
            <person name="Phillippy A.M."/>
            <person name="Ponting C.P."/>
            <person name="Pop M."/>
            <person name="Porcelli D."/>
            <person name="Powell J.R."/>
            <person name="Prohaska S."/>
            <person name="Pruitt K."/>
            <person name="Puig M."/>
            <person name="Quesneville H."/>
            <person name="Ram K.R."/>
            <person name="Rand D."/>
            <person name="Rasmussen M.D."/>
            <person name="Reed L.K."/>
            <person name="Reenan R."/>
            <person name="Reily A."/>
            <person name="Remington K.A."/>
            <person name="Rieger T.T."/>
            <person name="Ritchie M.G."/>
            <person name="Robin C."/>
            <person name="Rogers Y.H."/>
            <person name="Rohde C."/>
            <person name="Rozas J."/>
            <person name="Rubenfield M.J."/>
            <person name="Ruiz A."/>
            <person name="Russo S."/>
            <person name="Salzberg S.L."/>
            <person name="Sanchez-Gracia A."/>
            <person name="Saranga D.J."/>
            <person name="Sato H."/>
            <person name="Schaeffer S.W."/>
            <person name="Schatz M.C."/>
            <person name="Schlenke T."/>
            <person name="Schwartz R."/>
            <person name="Segarra C."/>
            <person name="Singh R.S."/>
            <person name="Sirot L."/>
            <person name="Sirota M."/>
            <person name="Sisneros N.B."/>
            <person name="Smith C.D."/>
            <person name="Smith T.F."/>
            <person name="Spieth J."/>
            <person name="Stage D.E."/>
            <person name="Stark A."/>
            <person name="Stephan W."/>
            <person name="Strausberg R.L."/>
            <person name="Strempel S."/>
            <person name="Sturgill D."/>
            <person name="Sutton G."/>
            <person name="Sutton G.G."/>
            <person name="Tao W."/>
            <person name="Teichmann S."/>
            <person name="Tobari Y.N."/>
            <person name="Tomimura Y."/>
            <person name="Tsolas J.M."/>
            <person name="Valente V.L."/>
            <person name="Venter E."/>
            <person name="Venter J.C."/>
            <person name="Vicario S."/>
            <person name="Vieira F.G."/>
            <person name="Vilella A.J."/>
            <person name="Villasante A."/>
            <person name="Walenz B."/>
            <person name="Wang J."/>
            <person name="Wasserman M."/>
            <person name="Watts T."/>
            <person name="Wilson D."/>
            <person name="Wilson R.K."/>
            <person name="Wing R.A."/>
            <person name="Wolfner M.F."/>
            <person name="Wong A."/>
            <person name="Wong G.K."/>
            <person name="Wu C.I."/>
            <person name="Wu G."/>
            <person name="Yamamoto D."/>
            <person name="Yang H.P."/>
            <person name="Yang S.P."/>
            <person name="Yorke J.A."/>
            <person name="Yoshida K."/>
            <person name="Zdobnov E."/>
            <person name="Zhang P."/>
            <person name="Zhang Y."/>
            <person name="Zimin A.V."/>
            <person name="Baldwin J."/>
            <person name="Abdouelleil A."/>
            <person name="Abdulkadir J."/>
            <person name="Abebe A."/>
            <person name="Abera B."/>
            <person name="Abreu J."/>
            <person name="Acer S.C."/>
            <person name="Aftuck L."/>
            <person name="Alexander A."/>
            <person name="An P."/>
            <person name="Anderson E."/>
            <person name="Anderson S."/>
            <person name="Arachi H."/>
            <person name="Azer M."/>
            <person name="Bachantsang P."/>
            <person name="Barry A."/>
            <person name="Bayul T."/>
            <person name="Berlin A."/>
            <person name="Bessette D."/>
            <person name="Bloom T."/>
            <person name="Blye J."/>
            <person name="Boguslavskiy L."/>
            <person name="Bonnet C."/>
            <person name="Boukhgalter B."/>
            <person name="Bourzgui I."/>
            <person name="Brown A."/>
            <person name="Cahill P."/>
            <person name="Channer S."/>
            <person name="Cheshatsang Y."/>
            <person name="Chuda L."/>
            <person name="Citroen M."/>
            <person name="Collymore A."/>
            <person name="Cooke P."/>
            <person name="Costello M."/>
            <person name="D'Aco K."/>
            <person name="Daza R."/>
            <person name="De Haan G."/>
            <person name="DeGray S."/>
            <person name="DeMaso C."/>
            <person name="Dhargay N."/>
            <person name="Dooley K."/>
            <person name="Dooley E."/>
            <person name="Doricent M."/>
            <person name="Dorje P."/>
            <person name="Dorjee K."/>
            <person name="Dupes A."/>
            <person name="Elong R."/>
            <person name="Falk J."/>
            <person name="Farina A."/>
            <person name="Faro S."/>
            <person name="Ferguson D."/>
            <person name="Fisher S."/>
            <person name="Foley C.D."/>
            <person name="Franke A."/>
            <person name="Friedrich D."/>
            <person name="Gadbois L."/>
            <person name="Gearin G."/>
            <person name="Gearin C.R."/>
            <person name="Giannoukos G."/>
            <person name="Goode T."/>
            <person name="Graham J."/>
            <person name="Grandbois E."/>
            <person name="Grewal S."/>
            <person name="Gyaltsen K."/>
            <person name="Hafez N."/>
            <person name="Hagos B."/>
            <person name="Hall J."/>
            <person name="Henson C."/>
            <person name="Hollinger A."/>
            <person name="Honan T."/>
            <person name="Huard M.D."/>
            <person name="Hughes L."/>
            <person name="Hurhula B."/>
            <person name="Husby M.E."/>
            <person name="Kamat A."/>
            <person name="Kanga B."/>
            <person name="Kashin S."/>
            <person name="Khazanovich D."/>
            <person name="Kisner P."/>
            <person name="Lance K."/>
            <person name="Lara M."/>
            <person name="Lee W."/>
            <person name="Lennon N."/>
            <person name="Letendre F."/>
            <person name="LeVine R."/>
            <person name="Lipovsky A."/>
            <person name="Liu X."/>
            <person name="Liu J."/>
            <person name="Liu S."/>
            <person name="Lokyitsang T."/>
            <person name="Lokyitsang Y."/>
            <person name="Lubonja R."/>
            <person name="Lui A."/>
            <person name="MacDonald P."/>
            <person name="Magnisalis V."/>
            <person name="Maru K."/>
            <person name="Matthews C."/>
            <person name="McCusker W."/>
            <person name="McDonough S."/>
            <person name="Mehta T."/>
            <person name="Meldrim J."/>
            <person name="Meneus L."/>
            <person name="Mihai O."/>
            <person name="Mihalev A."/>
            <person name="Mihova T."/>
            <person name="Mittelman R."/>
            <person name="Mlenga V."/>
            <person name="Montmayeur A."/>
            <person name="Mulrain L."/>
            <person name="Navidi A."/>
            <person name="Naylor J."/>
            <person name="Negash T."/>
            <person name="Nguyen T."/>
            <person name="Nguyen N."/>
            <person name="Nicol R."/>
            <person name="Norbu C."/>
            <person name="Norbu N."/>
            <person name="Novod N."/>
            <person name="O'Neill B."/>
            <person name="Osman S."/>
            <person name="Markiewicz E."/>
            <person name="Oyono O.L."/>
            <person name="Patti C."/>
            <person name="Phunkhang P."/>
            <person name="Pierre F."/>
            <person name="Priest M."/>
            <person name="Raghuraman S."/>
            <person name="Rege F."/>
            <person name="Reyes R."/>
            <person name="Rise C."/>
            <person name="Rogov P."/>
            <person name="Ross K."/>
            <person name="Ryan E."/>
            <person name="Settipalli S."/>
            <person name="Shea T."/>
            <person name="Sherpa N."/>
            <person name="Shi L."/>
            <person name="Shih D."/>
            <person name="Sparrow T."/>
            <person name="Spaulding J."/>
            <person name="Stalker J."/>
            <person name="Stange-Thomann N."/>
            <person name="Stavropoulos S."/>
            <person name="Stone C."/>
            <person name="Strader C."/>
            <person name="Tesfaye S."/>
            <person name="Thomson T."/>
            <person name="Thoulutsang Y."/>
            <person name="Thoulutsang D."/>
            <person name="Topham K."/>
            <person name="Topping I."/>
            <person name="Tsamla T."/>
            <person name="Vassiliev H."/>
            <person name="Vo A."/>
            <person name="Wangchuk T."/>
            <person name="Wangdi T."/>
            <person name="Weiand M."/>
            <person name="Wilkinson J."/>
            <person name="Wilson A."/>
            <person name="Yadav S."/>
            <person name="Young G."/>
            <person name="Yu Q."/>
            <person name="Zembek L."/>
            <person name="Zhong D."/>
            <person name="Zimmer A."/>
            <person name="Zwirko Z."/>
            <person name="Jaffe D.B."/>
            <person name="Alvarez P."/>
            <person name="Brockman W."/>
            <person name="Butler J."/>
            <person name="Chin C."/>
            <person name="Gnerre S."/>
            <person name="Grabherr M."/>
            <person name="Kleber M."/>
            <person name="Mauceli E."/>
            <person name="MacCallum I."/>
        </authorList>
    </citation>
    <scope>NUCLEOTIDE SEQUENCE [LARGE SCALE GENOMIC DNA]</scope>
    <source>
        <strain evidence="3">Tai18E2 / Tucson 14021-0261.01</strain>
    </source>
</reference>
<gene>
    <name evidence="2" type="primary">Dyak\GE11135</name>
    <name evidence="2" type="synonym">dyak_GLEANR_11181</name>
    <name evidence="2" type="synonym">GE11135</name>
    <name evidence="2" type="ORF">Dyak_GE11135</name>
</gene>
<proteinExistence type="predicted"/>
<keyword evidence="3" id="KW-1185">Reference proteome</keyword>
<dbReference type="HOGENOM" id="CLU_1333158_0_0_1"/>
<dbReference type="KEGG" id="dya:Dyak_GE11135"/>